<evidence type="ECO:0000313" key="10">
    <source>
        <dbReference type="Proteomes" id="UP001501490"/>
    </source>
</evidence>
<feature type="transmembrane region" description="Helical" evidence="8">
    <location>
        <begin position="300"/>
        <end position="323"/>
    </location>
</feature>
<evidence type="ECO:0008006" key="11">
    <source>
        <dbReference type="Google" id="ProtNLM"/>
    </source>
</evidence>
<evidence type="ECO:0000256" key="5">
    <source>
        <dbReference type="ARBA" id="ARBA00022989"/>
    </source>
</evidence>
<evidence type="ECO:0000256" key="3">
    <source>
        <dbReference type="ARBA" id="ARBA00022679"/>
    </source>
</evidence>
<evidence type="ECO:0000256" key="7">
    <source>
        <dbReference type="ARBA" id="ARBA00024033"/>
    </source>
</evidence>
<dbReference type="EMBL" id="BAABAB010000009">
    <property type="protein sequence ID" value="GAA3613047.1"/>
    <property type="molecule type" value="Genomic_DNA"/>
</dbReference>
<accession>A0ABP6ZM11</accession>
<name>A0ABP6ZM11_9ACTN</name>
<dbReference type="Proteomes" id="UP001501490">
    <property type="component" value="Unassembled WGS sequence"/>
</dbReference>
<comment type="similarity">
    <text evidence="7">Belongs to the glycosyltransferase 87 family.</text>
</comment>
<evidence type="ECO:0000256" key="2">
    <source>
        <dbReference type="ARBA" id="ARBA00022475"/>
    </source>
</evidence>
<organism evidence="9 10">
    <name type="scientific">Microlunatus ginsengisoli</name>
    <dbReference type="NCBI Taxonomy" id="363863"/>
    <lineage>
        <taxon>Bacteria</taxon>
        <taxon>Bacillati</taxon>
        <taxon>Actinomycetota</taxon>
        <taxon>Actinomycetes</taxon>
        <taxon>Propionibacteriales</taxon>
        <taxon>Propionibacteriaceae</taxon>
        <taxon>Microlunatus</taxon>
    </lineage>
</organism>
<keyword evidence="5 8" id="KW-1133">Transmembrane helix</keyword>
<feature type="transmembrane region" description="Helical" evidence="8">
    <location>
        <begin position="335"/>
        <end position="363"/>
    </location>
</feature>
<keyword evidence="6 8" id="KW-0472">Membrane</keyword>
<proteinExistence type="inferred from homology"/>
<comment type="subcellular location">
    <subcellularLocation>
        <location evidence="1">Cell membrane</location>
        <topology evidence="1">Multi-pass membrane protein</topology>
    </subcellularLocation>
</comment>
<comment type="caution">
    <text evidence="9">The sequence shown here is derived from an EMBL/GenBank/DDBJ whole genome shotgun (WGS) entry which is preliminary data.</text>
</comment>
<feature type="transmembrane region" description="Helical" evidence="8">
    <location>
        <begin position="28"/>
        <end position="46"/>
    </location>
</feature>
<keyword evidence="4 8" id="KW-0812">Transmembrane</keyword>
<feature type="transmembrane region" description="Helical" evidence="8">
    <location>
        <begin position="383"/>
        <end position="405"/>
    </location>
</feature>
<dbReference type="Pfam" id="PF09594">
    <property type="entry name" value="GT87"/>
    <property type="match status" value="1"/>
</dbReference>
<feature type="transmembrane region" description="Helical" evidence="8">
    <location>
        <begin position="258"/>
        <end position="280"/>
    </location>
</feature>
<sequence>MRRLPVAAAIMVAADVAGVYSMAAHVAWGWHLLGLALVFAVLAWWVRRELPLAGLGTIVLITTAVQLTGLLTFPLTSDDIYRYVWDGRVQLAGIDPYRYPPLDPALSWLRDPTLFPPGQRPLINRPAVPTIYPPGAQAYFAIMGLLTPAGWTQTALRVAAGAAVVGTTIVLARSLGPQRGRALIYGANPLVMIETTNGGHLDALVALAVAGLAWCAVRRRHWLAGVCLGLAASLKLVPLLLFPIFLRRGRWRTSLTAFGITIGGYLPHLVVVGSLVLGYLPGYLSEEGYGGSGRFALLAWLPVQLRTPVALALALLLAVIAFLRSAREPVLRTCVWLYGTSFLIATPVYPWYALPLLVLAVLARRWEWIAVWAAAYVAFVFDHSVAAQAAAYGAAAVVVVIITALRRGPSSSRKVQSGGVPADLTV</sequence>
<dbReference type="InterPro" id="IPR018584">
    <property type="entry name" value="GT87"/>
</dbReference>
<protein>
    <recommendedName>
        <fullName evidence="11">DUF2029 domain-containing protein</fullName>
    </recommendedName>
</protein>
<evidence type="ECO:0000256" key="6">
    <source>
        <dbReference type="ARBA" id="ARBA00023136"/>
    </source>
</evidence>
<evidence type="ECO:0000313" key="9">
    <source>
        <dbReference type="EMBL" id="GAA3613047.1"/>
    </source>
</evidence>
<feature type="transmembrane region" description="Helical" evidence="8">
    <location>
        <begin position="222"/>
        <end position="246"/>
    </location>
</feature>
<keyword evidence="10" id="KW-1185">Reference proteome</keyword>
<evidence type="ECO:0000256" key="4">
    <source>
        <dbReference type="ARBA" id="ARBA00022692"/>
    </source>
</evidence>
<dbReference type="RefSeq" id="WP_344802696.1">
    <property type="nucleotide sequence ID" value="NZ_BAABAB010000009.1"/>
</dbReference>
<feature type="transmembrane region" description="Helical" evidence="8">
    <location>
        <begin position="197"/>
        <end position="216"/>
    </location>
</feature>
<gene>
    <name evidence="9" type="ORF">GCM10022236_13570</name>
</gene>
<keyword evidence="3" id="KW-0808">Transferase</keyword>
<feature type="transmembrane region" description="Helical" evidence="8">
    <location>
        <begin position="53"/>
        <end position="75"/>
    </location>
</feature>
<evidence type="ECO:0000256" key="8">
    <source>
        <dbReference type="SAM" id="Phobius"/>
    </source>
</evidence>
<reference evidence="10" key="1">
    <citation type="journal article" date="2019" name="Int. J. Syst. Evol. Microbiol.">
        <title>The Global Catalogue of Microorganisms (GCM) 10K type strain sequencing project: providing services to taxonomists for standard genome sequencing and annotation.</title>
        <authorList>
            <consortium name="The Broad Institute Genomics Platform"/>
            <consortium name="The Broad Institute Genome Sequencing Center for Infectious Disease"/>
            <person name="Wu L."/>
            <person name="Ma J."/>
        </authorList>
    </citation>
    <scope>NUCLEOTIDE SEQUENCE [LARGE SCALE GENOMIC DNA]</scope>
    <source>
        <strain evidence="10">JCM 16929</strain>
    </source>
</reference>
<evidence type="ECO:0000256" key="1">
    <source>
        <dbReference type="ARBA" id="ARBA00004651"/>
    </source>
</evidence>
<feature type="transmembrane region" description="Helical" evidence="8">
    <location>
        <begin position="155"/>
        <end position="176"/>
    </location>
</feature>
<keyword evidence="2" id="KW-1003">Cell membrane</keyword>